<protein>
    <submittedName>
        <fullName evidence="8">Major facilitator superfamily</fullName>
    </submittedName>
</protein>
<evidence type="ECO:0000256" key="4">
    <source>
        <dbReference type="ARBA" id="ARBA00023136"/>
    </source>
</evidence>
<feature type="domain" description="Major facilitator superfamily (MFS) profile" evidence="7">
    <location>
        <begin position="1"/>
        <end position="386"/>
    </location>
</feature>
<keyword evidence="9" id="KW-1185">Reference proteome</keyword>
<dbReference type="eggNOG" id="KOG2532">
    <property type="taxonomic scope" value="Eukaryota"/>
</dbReference>
<keyword evidence="2 6" id="KW-0812">Transmembrane</keyword>
<feature type="transmembrane region" description="Helical" evidence="6">
    <location>
        <begin position="54"/>
        <end position="73"/>
    </location>
</feature>
<evidence type="ECO:0000256" key="6">
    <source>
        <dbReference type="SAM" id="Phobius"/>
    </source>
</evidence>
<dbReference type="GO" id="GO:0022857">
    <property type="term" value="F:transmembrane transporter activity"/>
    <property type="evidence" value="ECO:0007669"/>
    <property type="project" value="InterPro"/>
</dbReference>
<dbReference type="InterPro" id="IPR011701">
    <property type="entry name" value="MFS"/>
</dbReference>
<feature type="transmembrane region" description="Helical" evidence="6">
    <location>
        <begin position="113"/>
        <end position="135"/>
    </location>
</feature>
<dbReference type="PANTHER" id="PTHR11662:SF243">
    <property type="entry name" value="ANION TRANSPORTER 6, CHLOROPLASTIC-RELATED"/>
    <property type="match status" value="1"/>
</dbReference>
<dbReference type="GO" id="GO:0016020">
    <property type="term" value="C:membrane"/>
    <property type="evidence" value="ECO:0007669"/>
    <property type="project" value="UniProtKB-SubCell"/>
</dbReference>
<dbReference type="KEGG" id="mpp:MICPUCDRAFT_29240"/>
<dbReference type="AlphaFoldDB" id="C1N3Q8"/>
<keyword evidence="3 6" id="KW-1133">Transmembrane helix</keyword>
<evidence type="ECO:0000256" key="3">
    <source>
        <dbReference type="ARBA" id="ARBA00022989"/>
    </source>
</evidence>
<dbReference type="InterPro" id="IPR050382">
    <property type="entry name" value="MFS_Na/Anion_cotransporter"/>
</dbReference>
<feature type="transmembrane region" description="Helical" evidence="6">
    <location>
        <begin position="355"/>
        <end position="375"/>
    </location>
</feature>
<dbReference type="InterPro" id="IPR020846">
    <property type="entry name" value="MFS_dom"/>
</dbReference>
<dbReference type="PANTHER" id="PTHR11662">
    <property type="entry name" value="SOLUTE CARRIER FAMILY 17"/>
    <property type="match status" value="1"/>
</dbReference>
<dbReference type="STRING" id="564608.C1N3Q8"/>
<dbReference type="RefSeq" id="XP_003062657.1">
    <property type="nucleotide sequence ID" value="XM_003062611.1"/>
</dbReference>
<evidence type="ECO:0000313" key="8">
    <source>
        <dbReference type="EMBL" id="EEH53476.1"/>
    </source>
</evidence>
<dbReference type="Gene3D" id="1.20.1250.20">
    <property type="entry name" value="MFS general substrate transporter like domains"/>
    <property type="match status" value="2"/>
</dbReference>
<evidence type="ECO:0000256" key="2">
    <source>
        <dbReference type="ARBA" id="ARBA00022692"/>
    </source>
</evidence>
<evidence type="ECO:0000313" key="9">
    <source>
        <dbReference type="Proteomes" id="UP000001876"/>
    </source>
</evidence>
<feature type="transmembrane region" description="Helical" evidence="6">
    <location>
        <begin position="141"/>
        <end position="160"/>
    </location>
</feature>
<dbReference type="InterPro" id="IPR036259">
    <property type="entry name" value="MFS_trans_sf"/>
</dbReference>
<evidence type="ECO:0000259" key="7">
    <source>
        <dbReference type="PROSITE" id="PS50850"/>
    </source>
</evidence>
<keyword evidence="4 6" id="KW-0472">Membrane</keyword>
<proteinExistence type="inferred from homology"/>
<dbReference type="GeneID" id="9687857"/>
<evidence type="ECO:0000256" key="1">
    <source>
        <dbReference type="ARBA" id="ARBA00004141"/>
    </source>
</evidence>
<accession>C1N3Q8</accession>
<evidence type="ECO:0000256" key="5">
    <source>
        <dbReference type="ARBA" id="ARBA00024362"/>
    </source>
</evidence>
<feature type="transmembrane region" description="Helical" evidence="6">
    <location>
        <begin position="194"/>
        <end position="213"/>
    </location>
</feature>
<dbReference type="OrthoDB" id="2250022at2759"/>
<feature type="transmembrane region" description="Helical" evidence="6">
    <location>
        <begin position="293"/>
        <end position="313"/>
    </location>
</feature>
<name>C1N3Q8_MICPC</name>
<dbReference type="FunFam" id="1.20.1250.20:FF:000058">
    <property type="entry name" value="ascorbate transporter, chloroplastic isoform X1"/>
    <property type="match status" value="1"/>
</dbReference>
<reference evidence="8 9" key="1">
    <citation type="journal article" date="2009" name="Science">
        <title>Green evolution and dynamic adaptations revealed by genomes of the marine picoeukaryotes Micromonas.</title>
        <authorList>
            <person name="Worden A.Z."/>
            <person name="Lee J.H."/>
            <person name="Mock T."/>
            <person name="Rouze P."/>
            <person name="Simmons M.P."/>
            <person name="Aerts A.L."/>
            <person name="Allen A.E."/>
            <person name="Cuvelier M.L."/>
            <person name="Derelle E."/>
            <person name="Everett M.V."/>
            <person name="Foulon E."/>
            <person name="Grimwood J."/>
            <person name="Gundlach H."/>
            <person name="Henrissat B."/>
            <person name="Napoli C."/>
            <person name="McDonald S.M."/>
            <person name="Parker M.S."/>
            <person name="Rombauts S."/>
            <person name="Salamov A."/>
            <person name="Von Dassow P."/>
            <person name="Badger J.H."/>
            <person name="Coutinho P.M."/>
            <person name="Demir E."/>
            <person name="Dubchak I."/>
            <person name="Gentemann C."/>
            <person name="Eikrem W."/>
            <person name="Gready J.E."/>
            <person name="John U."/>
            <person name="Lanier W."/>
            <person name="Lindquist E.A."/>
            <person name="Lucas S."/>
            <person name="Mayer K.F."/>
            <person name="Moreau H."/>
            <person name="Not F."/>
            <person name="Otillar R."/>
            <person name="Panaud O."/>
            <person name="Pangilinan J."/>
            <person name="Paulsen I."/>
            <person name="Piegu B."/>
            <person name="Poliakov A."/>
            <person name="Robbens S."/>
            <person name="Schmutz J."/>
            <person name="Toulza E."/>
            <person name="Wyss T."/>
            <person name="Zelensky A."/>
            <person name="Zhou K."/>
            <person name="Armbrust E.V."/>
            <person name="Bhattacharya D."/>
            <person name="Goodenough U.W."/>
            <person name="Van de Peer Y."/>
            <person name="Grigoriev I.V."/>
        </authorList>
    </citation>
    <scope>NUCLEOTIDE SEQUENCE [LARGE SCALE GENOMIC DNA]</scope>
    <source>
        <strain evidence="8 9">CCMP1545</strain>
    </source>
</reference>
<dbReference type="SUPFAM" id="SSF103473">
    <property type="entry name" value="MFS general substrate transporter"/>
    <property type="match status" value="1"/>
</dbReference>
<feature type="transmembrane region" description="Helical" evidence="6">
    <location>
        <begin position="325"/>
        <end position="349"/>
    </location>
</feature>
<feature type="transmembrane region" description="Helical" evidence="6">
    <location>
        <begin position="233"/>
        <end position="254"/>
    </location>
</feature>
<organism evidence="9">
    <name type="scientific">Micromonas pusilla (strain CCMP1545)</name>
    <name type="common">Picoplanktonic green alga</name>
    <dbReference type="NCBI Taxonomy" id="564608"/>
    <lineage>
        <taxon>Eukaryota</taxon>
        <taxon>Viridiplantae</taxon>
        <taxon>Chlorophyta</taxon>
        <taxon>Mamiellophyceae</taxon>
        <taxon>Mamiellales</taxon>
        <taxon>Mamiellaceae</taxon>
        <taxon>Micromonas</taxon>
    </lineage>
</organism>
<dbReference type="PROSITE" id="PS50850">
    <property type="entry name" value="MFS"/>
    <property type="match status" value="1"/>
</dbReference>
<sequence length="386" mass="40986">MDKVNISVAIIPMASEMGWSASTAGFLQSAFFYGFALSQLPGGYLATRFGGARMLPIGVAIWSAATFIVPFVADNTAGLFASRVLVGLGEGISPAAATDVIARSVPLSERSRAVAFTFNGFSIGSVLGLSLAPAIITNFGWRSVFFLFGGVGLGWVAWVGNGVYKRGGASPDADPKTLPPVPWGEIFSCVPVRALAYVHFCNNWGFYVLLAWLPSYFTQEIGVNLTNASLFTLLPPLANIVVASFVGPLADAAIERATPVNVVRKTAQSVAFFGPATFMGLACFDYFDNPLVTVGLLTVGLSLSSFSYAGLYCNHQDMSPRYASILLGMTNTVGAFPGVIGVPLTGYLLERTDNWEVSMFAPAVFFYVTGAAVFAKWGSAEKQEWG</sequence>
<comment type="similarity">
    <text evidence="5">Belongs to the major facilitator superfamily. Sodium/anion cotransporter (TC 2.A.1.14) family.</text>
</comment>
<gene>
    <name evidence="8" type="ORF">MICPUCDRAFT_29240</name>
</gene>
<dbReference type="EMBL" id="GG663746">
    <property type="protein sequence ID" value="EEH53476.1"/>
    <property type="molecule type" value="Genomic_DNA"/>
</dbReference>
<dbReference type="Proteomes" id="UP000001876">
    <property type="component" value="Unassembled WGS sequence"/>
</dbReference>
<dbReference type="OMA" id="YNEQSQM"/>
<comment type="subcellular location">
    <subcellularLocation>
        <location evidence="1">Membrane</location>
        <topology evidence="1">Multi-pass membrane protein</topology>
    </subcellularLocation>
</comment>
<dbReference type="FunFam" id="1.20.1250.20:FF:000272">
    <property type="entry name" value="Probable anion transporter 6, chloroplastic"/>
    <property type="match status" value="1"/>
</dbReference>
<dbReference type="Pfam" id="PF07690">
    <property type="entry name" value="MFS_1"/>
    <property type="match status" value="1"/>
</dbReference>
<feature type="transmembrane region" description="Helical" evidence="6">
    <location>
        <begin position="26"/>
        <end position="47"/>
    </location>
</feature>